<dbReference type="EMBL" id="JAUCMV010000001">
    <property type="protein sequence ID" value="KAK0429394.1"/>
    <property type="molecule type" value="Genomic_DNA"/>
</dbReference>
<evidence type="ECO:0000256" key="2">
    <source>
        <dbReference type="SAM" id="SignalP"/>
    </source>
</evidence>
<name>A0AA39MD74_9BILA</name>
<evidence type="ECO:0008006" key="5">
    <source>
        <dbReference type="Google" id="ProtNLM"/>
    </source>
</evidence>
<dbReference type="PANTHER" id="PTHR34722:SF9">
    <property type="entry name" value="HOMOLOG OF ODR-2 (TWO)"/>
    <property type="match status" value="1"/>
</dbReference>
<dbReference type="AlphaFoldDB" id="A0AA39MD74"/>
<reference evidence="3" key="1">
    <citation type="submission" date="2023-06" db="EMBL/GenBank/DDBJ databases">
        <title>Genomic analysis of the entomopathogenic nematode Steinernema hermaphroditum.</title>
        <authorList>
            <person name="Schwarz E.M."/>
            <person name="Heppert J.K."/>
            <person name="Baniya A."/>
            <person name="Schwartz H.T."/>
            <person name="Tan C.-H."/>
            <person name="Antoshechkin I."/>
            <person name="Sternberg P.W."/>
            <person name="Goodrich-Blair H."/>
            <person name="Dillman A.R."/>
        </authorList>
    </citation>
    <scope>NUCLEOTIDE SEQUENCE</scope>
    <source>
        <strain evidence="3">PS9179</strain>
        <tissue evidence="3">Whole animal</tissue>
    </source>
</reference>
<evidence type="ECO:0000313" key="3">
    <source>
        <dbReference type="EMBL" id="KAK0429394.1"/>
    </source>
</evidence>
<feature type="chain" id="PRO_5041255321" description="Protein quiver" evidence="2">
    <location>
        <begin position="37"/>
        <end position="197"/>
    </location>
</feature>
<keyword evidence="1" id="KW-0812">Transmembrane</keyword>
<organism evidence="3 4">
    <name type="scientific">Steinernema hermaphroditum</name>
    <dbReference type="NCBI Taxonomy" id="289476"/>
    <lineage>
        <taxon>Eukaryota</taxon>
        <taxon>Metazoa</taxon>
        <taxon>Ecdysozoa</taxon>
        <taxon>Nematoda</taxon>
        <taxon>Chromadorea</taxon>
        <taxon>Rhabditida</taxon>
        <taxon>Tylenchina</taxon>
        <taxon>Panagrolaimomorpha</taxon>
        <taxon>Strongyloidoidea</taxon>
        <taxon>Steinernematidae</taxon>
        <taxon>Steinernema</taxon>
    </lineage>
</organism>
<keyword evidence="4" id="KW-1185">Reference proteome</keyword>
<dbReference type="InterPro" id="IPR010558">
    <property type="entry name" value="Ly-6-related"/>
</dbReference>
<evidence type="ECO:0000313" key="4">
    <source>
        <dbReference type="Proteomes" id="UP001175271"/>
    </source>
</evidence>
<dbReference type="Proteomes" id="UP001175271">
    <property type="component" value="Unassembled WGS sequence"/>
</dbReference>
<comment type="caution">
    <text evidence="3">The sequence shown here is derived from an EMBL/GenBank/DDBJ whole genome shotgun (WGS) entry which is preliminary data.</text>
</comment>
<dbReference type="PANTHER" id="PTHR34722">
    <property type="entry name" value="HOMOLOG OF ODR-2 (TWO)-RELATED"/>
    <property type="match status" value="1"/>
</dbReference>
<dbReference type="Pfam" id="PF06579">
    <property type="entry name" value="Ly-6_related"/>
    <property type="match status" value="1"/>
</dbReference>
<dbReference type="GO" id="GO:0030424">
    <property type="term" value="C:axon"/>
    <property type="evidence" value="ECO:0007669"/>
    <property type="project" value="TreeGrafter"/>
</dbReference>
<evidence type="ECO:0000256" key="1">
    <source>
        <dbReference type="SAM" id="Phobius"/>
    </source>
</evidence>
<feature type="signal peptide" evidence="2">
    <location>
        <begin position="1"/>
        <end position="36"/>
    </location>
</feature>
<feature type="transmembrane region" description="Helical" evidence="1">
    <location>
        <begin position="179"/>
        <end position="196"/>
    </location>
</feature>
<dbReference type="GO" id="GO:0042048">
    <property type="term" value="P:olfactory behavior"/>
    <property type="evidence" value="ECO:0007669"/>
    <property type="project" value="TreeGrafter"/>
</dbReference>
<dbReference type="GO" id="GO:1990834">
    <property type="term" value="P:response to odorant"/>
    <property type="evidence" value="ECO:0007669"/>
    <property type="project" value="TreeGrafter"/>
</dbReference>
<accession>A0AA39MD74</accession>
<dbReference type="GO" id="GO:0043025">
    <property type="term" value="C:neuronal cell body"/>
    <property type="evidence" value="ECO:0007669"/>
    <property type="project" value="TreeGrafter"/>
</dbReference>
<gene>
    <name evidence="3" type="ORF">QR680_011356</name>
</gene>
<keyword evidence="1" id="KW-1133">Transmembrane helix</keyword>
<sequence>MEAMRSYDARRGPLRRINVMILLFIFHAALLHLAEGLNCFSCASADYEPLYDRNRDLRAFWDKPPKFDAICDDSFEVRRLAPVESCESTCITVFEPQFFGGVQSVPKPYTFIRGCADQIFSLIDARPREVDFLHQEAICLSLPLSQIWPQVAPNEYVEVCSCNTNGCNHHVEISSSSTIFYPFALIILAIAMTLLWL</sequence>
<keyword evidence="2" id="KW-0732">Signal</keyword>
<proteinExistence type="predicted"/>
<protein>
    <recommendedName>
        <fullName evidence="5">Protein quiver</fullName>
    </recommendedName>
</protein>
<keyword evidence="1" id="KW-0472">Membrane</keyword>